<accession>A0ABY1TL44</accession>
<evidence type="ECO:0008006" key="3">
    <source>
        <dbReference type="Google" id="ProtNLM"/>
    </source>
</evidence>
<comment type="caution">
    <text evidence="1">The sequence shown here is derived from an EMBL/GenBank/DDBJ whole genome shotgun (WGS) entry which is preliminary data.</text>
</comment>
<evidence type="ECO:0000313" key="2">
    <source>
        <dbReference type="Proteomes" id="UP000234181"/>
    </source>
</evidence>
<proteinExistence type="predicted"/>
<dbReference type="Proteomes" id="UP000234181">
    <property type="component" value="Unassembled WGS sequence"/>
</dbReference>
<gene>
    <name evidence="1" type="ORF">XAP6984_1050005</name>
</gene>
<protein>
    <recommendedName>
        <fullName evidence="3">Secreted protein</fullName>
    </recommendedName>
</protein>
<keyword evidence="2" id="KW-1185">Reference proteome</keyword>
<name>A0ABY1TL44_XANCH</name>
<sequence length="59" mass="6159">MGGPGLTPAICLSKARRESLDCENEGSVRPFREAALSAAARSAETAFTVTRLALASPPR</sequence>
<evidence type="ECO:0000313" key="1">
    <source>
        <dbReference type="EMBL" id="SON75796.1"/>
    </source>
</evidence>
<organism evidence="1 2">
    <name type="scientific">Xanthomonas campestris pv. phaseoli</name>
    <dbReference type="NCBI Taxonomy" id="317013"/>
    <lineage>
        <taxon>Bacteria</taxon>
        <taxon>Pseudomonadati</taxon>
        <taxon>Pseudomonadota</taxon>
        <taxon>Gammaproteobacteria</taxon>
        <taxon>Lysobacterales</taxon>
        <taxon>Lysobacteraceae</taxon>
        <taxon>Xanthomonas</taxon>
    </lineage>
</organism>
<dbReference type="EMBL" id="OCYT01000008">
    <property type="protein sequence ID" value="SON75796.1"/>
    <property type="molecule type" value="Genomic_DNA"/>
</dbReference>
<reference evidence="1 2" key="1">
    <citation type="submission" date="2017-10" db="EMBL/GenBank/DDBJ databases">
        <authorList>
            <person name="Regsiter A."/>
            <person name="William W."/>
        </authorList>
    </citation>
    <scope>NUCLEOTIDE SEQUENCE [LARGE SCALE GENOMIC DNA]</scope>
    <source>
        <strain evidence="1 2">CFBP6984</strain>
    </source>
</reference>